<sequence length="44" mass="5287">MNEDFQKFIISCVDLGKELLDKDELSEKEEEFLKNLDVITEKYF</sequence>
<dbReference type="EMBL" id="CAMTCP010000054">
    <property type="protein sequence ID" value="CAI3544061.1"/>
    <property type="molecule type" value="Genomic_DNA"/>
</dbReference>
<name>A0AA86ML16_9CLOT</name>
<organism evidence="1 3">
    <name type="scientific">Clostridium neonatale</name>
    <dbReference type="NCBI Taxonomy" id="137838"/>
    <lineage>
        <taxon>Bacteria</taxon>
        <taxon>Bacillati</taxon>
        <taxon>Bacillota</taxon>
        <taxon>Clostridia</taxon>
        <taxon>Eubacteriales</taxon>
        <taxon>Clostridiaceae</taxon>
        <taxon>Clostridium</taxon>
    </lineage>
</organism>
<evidence type="ECO:0000313" key="1">
    <source>
        <dbReference type="EMBL" id="CAG9703852.1"/>
    </source>
</evidence>
<dbReference type="Proteomes" id="UP001189143">
    <property type="component" value="Unassembled WGS sequence"/>
</dbReference>
<gene>
    <name evidence="2" type="ORF">CNEO2_1490003</name>
    <name evidence="1" type="ORF">CNEO_40834</name>
</gene>
<reference evidence="2" key="2">
    <citation type="submission" date="2022-10" db="EMBL/GenBank/DDBJ databases">
        <authorList>
            <person name="Aires J."/>
            <person name="Mesa V."/>
        </authorList>
    </citation>
    <scope>NUCLEOTIDE SEQUENCE</scope>
    <source>
        <strain evidence="2">Clostridium neonatale JD116</strain>
    </source>
</reference>
<evidence type="ECO:0000313" key="3">
    <source>
        <dbReference type="Proteomes" id="UP000789738"/>
    </source>
</evidence>
<dbReference type="AlphaFoldDB" id="A0AA86ML16"/>
<accession>A0AA86ML16</accession>
<reference evidence="1" key="1">
    <citation type="submission" date="2021-10" db="EMBL/GenBank/DDBJ databases">
        <authorList>
            <person name="Mesa V."/>
        </authorList>
    </citation>
    <scope>NUCLEOTIDE SEQUENCE</scope>
    <source>
        <strain evidence="1">CC3_PB</strain>
    </source>
</reference>
<dbReference type="RefSeq" id="WP_279230565.1">
    <property type="nucleotide sequence ID" value="NZ_CAKJVE010000004.1"/>
</dbReference>
<proteinExistence type="predicted"/>
<dbReference type="EMBL" id="CAKJVE010000004">
    <property type="protein sequence ID" value="CAG9703852.1"/>
    <property type="molecule type" value="Genomic_DNA"/>
</dbReference>
<evidence type="ECO:0000313" key="2">
    <source>
        <dbReference type="EMBL" id="CAI3544061.1"/>
    </source>
</evidence>
<comment type="caution">
    <text evidence="1">The sequence shown here is derived from an EMBL/GenBank/DDBJ whole genome shotgun (WGS) entry which is preliminary data.</text>
</comment>
<protein>
    <submittedName>
        <fullName evidence="1">Uncharacterized protein</fullName>
    </submittedName>
</protein>
<dbReference type="Proteomes" id="UP000789738">
    <property type="component" value="Unassembled WGS sequence"/>
</dbReference>